<dbReference type="EMBL" id="SOAZ01000014">
    <property type="protein sequence ID" value="TDT52104.1"/>
    <property type="molecule type" value="Genomic_DNA"/>
</dbReference>
<evidence type="ECO:0000256" key="8">
    <source>
        <dbReference type="SAM" id="Phobius"/>
    </source>
</evidence>
<evidence type="ECO:0000256" key="6">
    <source>
        <dbReference type="ARBA" id="ARBA00023136"/>
    </source>
</evidence>
<dbReference type="InterPro" id="IPR025713">
    <property type="entry name" value="MotB-like_N_dom"/>
</dbReference>
<dbReference type="SUPFAM" id="SSF103088">
    <property type="entry name" value="OmpA-like"/>
    <property type="match status" value="1"/>
</dbReference>
<reference evidence="10 11" key="1">
    <citation type="submission" date="2019-03" db="EMBL/GenBank/DDBJ databases">
        <title>Genomic Encyclopedia of Type Strains, Phase IV (KMG-IV): sequencing the most valuable type-strain genomes for metagenomic binning, comparative biology and taxonomic classification.</title>
        <authorList>
            <person name="Goeker M."/>
        </authorList>
    </citation>
    <scope>NUCLEOTIDE SEQUENCE [LARGE SCALE GENOMIC DNA]</scope>
    <source>
        <strain evidence="10 11">DSM 24455</strain>
    </source>
</reference>
<dbReference type="Pfam" id="PF13677">
    <property type="entry name" value="MotB_plug"/>
    <property type="match status" value="1"/>
</dbReference>
<dbReference type="GO" id="GO:0005886">
    <property type="term" value="C:plasma membrane"/>
    <property type="evidence" value="ECO:0007669"/>
    <property type="project" value="UniProtKB-SubCell"/>
</dbReference>
<keyword evidence="4 8" id="KW-0812">Transmembrane</keyword>
<evidence type="ECO:0000256" key="7">
    <source>
        <dbReference type="PROSITE-ProRule" id="PRU00473"/>
    </source>
</evidence>
<evidence type="ECO:0000256" key="1">
    <source>
        <dbReference type="ARBA" id="ARBA00004162"/>
    </source>
</evidence>
<gene>
    <name evidence="10" type="ORF">EDD71_11486</name>
</gene>
<dbReference type="InterPro" id="IPR036737">
    <property type="entry name" value="OmpA-like_sf"/>
</dbReference>
<keyword evidence="3" id="KW-1003">Cell membrane</keyword>
<keyword evidence="6 7" id="KW-0472">Membrane</keyword>
<name>A0A4R7KB37_9CLOT</name>
<dbReference type="InterPro" id="IPR006665">
    <property type="entry name" value="OmpA-like"/>
</dbReference>
<evidence type="ECO:0000256" key="2">
    <source>
        <dbReference type="ARBA" id="ARBA00008914"/>
    </source>
</evidence>
<dbReference type="PROSITE" id="PS51123">
    <property type="entry name" value="OMPA_2"/>
    <property type="match status" value="1"/>
</dbReference>
<dbReference type="RefSeq" id="WP_133628497.1">
    <property type="nucleotide sequence ID" value="NZ_SOAZ01000014.1"/>
</dbReference>
<dbReference type="Gene3D" id="3.30.1330.60">
    <property type="entry name" value="OmpA-like domain"/>
    <property type="match status" value="1"/>
</dbReference>
<organism evidence="10 11">
    <name type="scientific">Fonticella tunisiensis</name>
    <dbReference type="NCBI Taxonomy" id="1096341"/>
    <lineage>
        <taxon>Bacteria</taxon>
        <taxon>Bacillati</taxon>
        <taxon>Bacillota</taxon>
        <taxon>Clostridia</taxon>
        <taxon>Eubacteriales</taxon>
        <taxon>Clostridiaceae</taxon>
        <taxon>Fonticella</taxon>
    </lineage>
</organism>
<comment type="subcellular location">
    <subcellularLocation>
        <location evidence="1">Cell membrane</location>
        <topology evidence="1">Single-pass membrane protein</topology>
    </subcellularLocation>
</comment>
<protein>
    <submittedName>
        <fullName evidence="10">Chemotaxis protein MotB</fullName>
    </submittedName>
</protein>
<proteinExistence type="inferred from homology"/>
<evidence type="ECO:0000313" key="10">
    <source>
        <dbReference type="EMBL" id="TDT52104.1"/>
    </source>
</evidence>
<dbReference type="PANTHER" id="PTHR30329:SF21">
    <property type="entry name" value="LIPOPROTEIN YIAD-RELATED"/>
    <property type="match status" value="1"/>
</dbReference>
<evidence type="ECO:0000259" key="9">
    <source>
        <dbReference type="PROSITE" id="PS51123"/>
    </source>
</evidence>
<evidence type="ECO:0000256" key="5">
    <source>
        <dbReference type="ARBA" id="ARBA00022989"/>
    </source>
</evidence>
<comment type="similarity">
    <text evidence="2">Belongs to the MotB family.</text>
</comment>
<comment type="caution">
    <text evidence="10">The sequence shown here is derived from an EMBL/GenBank/DDBJ whole genome shotgun (WGS) entry which is preliminary data.</text>
</comment>
<evidence type="ECO:0000313" key="11">
    <source>
        <dbReference type="Proteomes" id="UP000295325"/>
    </source>
</evidence>
<keyword evidence="5 8" id="KW-1133">Transmembrane helix</keyword>
<evidence type="ECO:0000256" key="3">
    <source>
        <dbReference type="ARBA" id="ARBA00022475"/>
    </source>
</evidence>
<dbReference type="PANTHER" id="PTHR30329">
    <property type="entry name" value="STATOR ELEMENT OF FLAGELLAR MOTOR COMPLEX"/>
    <property type="match status" value="1"/>
</dbReference>
<dbReference type="Proteomes" id="UP000295325">
    <property type="component" value="Unassembled WGS sequence"/>
</dbReference>
<sequence>MKKIEEESRENNERWLLTYSDLITLLMIFFVVLYAMSNIDARKYSQLAKSLGVAMGGGKNIIGTDTPGSIEQKPVTEVGQLNEFKEMKDEVDKYLNENNLTENVETMITDRGLLIRFKNSLLFDSGKADIRLDTRSEIIKIGSILSKVNGYIRVEGHTDNVPMSNREFKSNWQLSAVRATNVAELLIKECGIAPDKVAAIGYGEYRPVGDNNTPEGRSKNRRVDIVIINSKYNDLENIKK</sequence>
<feature type="transmembrane region" description="Helical" evidence="8">
    <location>
        <begin position="16"/>
        <end position="36"/>
    </location>
</feature>
<dbReference type="InterPro" id="IPR050330">
    <property type="entry name" value="Bact_OuterMem_StrucFunc"/>
</dbReference>
<keyword evidence="11" id="KW-1185">Reference proteome</keyword>
<dbReference type="Pfam" id="PF00691">
    <property type="entry name" value="OmpA"/>
    <property type="match status" value="1"/>
</dbReference>
<feature type="domain" description="OmpA-like" evidence="9">
    <location>
        <begin position="110"/>
        <end position="231"/>
    </location>
</feature>
<evidence type="ECO:0000256" key="4">
    <source>
        <dbReference type="ARBA" id="ARBA00022692"/>
    </source>
</evidence>
<dbReference type="AlphaFoldDB" id="A0A4R7KB37"/>
<accession>A0A4R7KB37</accession>
<dbReference type="OrthoDB" id="9815217at2"/>
<dbReference type="CDD" id="cd07185">
    <property type="entry name" value="OmpA_C-like"/>
    <property type="match status" value="1"/>
</dbReference>